<keyword evidence="4" id="KW-1133">Transmembrane helix</keyword>
<dbReference type="InterPro" id="IPR018060">
    <property type="entry name" value="HTH_AraC"/>
</dbReference>
<dbReference type="AlphaFoldDB" id="A0A828YZ83"/>
<evidence type="ECO:0000313" key="6">
    <source>
        <dbReference type="EMBL" id="EKR62718.1"/>
    </source>
</evidence>
<keyword evidence="2 6" id="KW-0238">DNA-binding</keyword>
<dbReference type="InterPro" id="IPR009057">
    <property type="entry name" value="Homeodomain-like_sf"/>
</dbReference>
<keyword evidence="1" id="KW-0805">Transcription regulation</keyword>
<dbReference type="SUPFAM" id="SSF46689">
    <property type="entry name" value="Homeodomain-like"/>
    <property type="match status" value="1"/>
</dbReference>
<dbReference type="GO" id="GO:0043565">
    <property type="term" value="F:sequence-specific DNA binding"/>
    <property type="evidence" value="ECO:0007669"/>
    <property type="project" value="InterPro"/>
</dbReference>
<keyword evidence="4" id="KW-0812">Transmembrane</keyword>
<name>A0A828YZ83_9LEPT</name>
<feature type="transmembrane region" description="Helical" evidence="4">
    <location>
        <begin position="159"/>
        <end position="179"/>
    </location>
</feature>
<feature type="transmembrane region" description="Helical" evidence="4">
    <location>
        <begin position="12"/>
        <end position="31"/>
    </location>
</feature>
<keyword evidence="4" id="KW-0472">Membrane</keyword>
<proteinExistence type="predicted"/>
<keyword evidence="3" id="KW-0804">Transcription</keyword>
<sequence length="349" mass="40015">LFSSDGFNKSYGTVLYSSVVFLILNNGLLFDQGALKSENKITLGFYYGLVLYSSLAVLICFKYVLESLDNPWIYCKRLLGTIPITILLSYFIPDLYFISFVDILGFAISIFTFIWSLSRVLNTNKSILFFNLPFLSFLISICFVFDFFGSVFFKKECLFFAEFIPGSVICYTFILERFFPSLFGKVKVSGANIVKEIESETIPTPEVKETKKYKYPPRDLLEGTDLEKVKIKLSQFITSKGFIDEELRLPDFASDLGLSTHQASYYLNKYLSQSYNDFLNFHRINEVMIMMKNKSNFNLLNIALECGFNSASSFHRACIKFTGKSPRDLRNELLSNIETSNKAEKQSDL</sequence>
<reference evidence="6 7" key="1">
    <citation type="submission" date="2012-10" db="EMBL/GenBank/DDBJ databases">
        <authorList>
            <person name="Harkins D.M."/>
            <person name="Durkin A.S."/>
            <person name="Brinkac L.M."/>
            <person name="Haft D.H."/>
            <person name="Selengut J.D."/>
            <person name="Sanka R."/>
            <person name="DePew J."/>
            <person name="Purushe J."/>
            <person name="Whelen A.C."/>
            <person name="Vinetz J.M."/>
            <person name="Sutton G.G."/>
            <person name="Nierman W.C."/>
            <person name="Fouts D.E."/>
        </authorList>
    </citation>
    <scope>NUCLEOTIDE SEQUENCE [LARGE SCALE GENOMIC DNA]</scope>
    <source>
        <strain evidence="6 7">2006001853</strain>
    </source>
</reference>
<feature type="transmembrane region" description="Helical" evidence="4">
    <location>
        <begin position="95"/>
        <end position="115"/>
    </location>
</feature>
<evidence type="ECO:0000256" key="4">
    <source>
        <dbReference type="SAM" id="Phobius"/>
    </source>
</evidence>
<gene>
    <name evidence="6" type="ORF">LEP1GSC036_2309</name>
</gene>
<feature type="transmembrane region" description="Helical" evidence="4">
    <location>
        <begin position="43"/>
        <end position="64"/>
    </location>
</feature>
<dbReference type="Gene3D" id="1.10.10.60">
    <property type="entry name" value="Homeodomain-like"/>
    <property type="match status" value="1"/>
</dbReference>
<organism evidence="6 7">
    <name type="scientific">Leptospira weilii str. 2006001853</name>
    <dbReference type="NCBI Taxonomy" id="1001589"/>
    <lineage>
        <taxon>Bacteria</taxon>
        <taxon>Pseudomonadati</taxon>
        <taxon>Spirochaetota</taxon>
        <taxon>Spirochaetia</taxon>
        <taxon>Leptospirales</taxon>
        <taxon>Leptospiraceae</taxon>
        <taxon>Leptospira</taxon>
    </lineage>
</organism>
<protein>
    <submittedName>
        <fullName evidence="6">DNA-binding helix-turn-helix protein</fullName>
    </submittedName>
</protein>
<dbReference type="Pfam" id="PF12833">
    <property type="entry name" value="HTH_18"/>
    <property type="match status" value="1"/>
</dbReference>
<dbReference type="PANTHER" id="PTHR43280">
    <property type="entry name" value="ARAC-FAMILY TRANSCRIPTIONAL REGULATOR"/>
    <property type="match status" value="1"/>
</dbReference>
<dbReference type="Proteomes" id="UP000001338">
    <property type="component" value="Unassembled WGS sequence"/>
</dbReference>
<dbReference type="PROSITE" id="PS01124">
    <property type="entry name" value="HTH_ARAC_FAMILY_2"/>
    <property type="match status" value="1"/>
</dbReference>
<feature type="domain" description="HTH araC/xylS-type" evidence="5">
    <location>
        <begin position="227"/>
        <end position="332"/>
    </location>
</feature>
<dbReference type="GO" id="GO:0003700">
    <property type="term" value="F:DNA-binding transcription factor activity"/>
    <property type="evidence" value="ECO:0007669"/>
    <property type="project" value="InterPro"/>
</dbReference>
<evidence type="ECO:0000259" key="5">
    <source>
        <dbReference type="PROSITE" id="PS01124"/>
    </source>
</evidence>
<dbReference type="EMBL" id="AFLV02000076">
    <property type="protein sequence ID" value="EKR62718.1"/>
    <property type="molecule type" value="Genomic_DNA"/>
</dbReference>
<comment type="caution">
    <text evidence="6">The sequence shown here is derived from an EMBL/GenBank/DDBJ whole genome shotgun (WGS) entry which is preliminary data.</text>
</comment>
<evidence type="ECO:0000313" key="7">
    <source>
        <dbReference type="Proteomes" id="UP000001338"/>
    </source>
</evidence>
<accession>A0A828YZ83</accession>
<dbReference type="PANTHER" id="PTHR43280:SF29">
    <property type="entry name" value="ARAC-FAMILY TRANSCRIPTIONAL REGULATOR"/>
    <property type="match status" value="1"/>
</dbReference>
<feature type="non-terminal residue" evidence="6">
    <location>
        <position position="1"/>
    </location>
</feature>
<feature type="transmembrane region" description="Helical" evidence="4">
    <location>
        <begin position="127"/>
        <end position="153"/>
    </location>
</feature>
<evidence type="ECO:0000256" key="2">
    <source>
        <dbReference type="ARBA" id="ARBA00023125"/>
    </source>
</evidence>
<dbReference type="RefSeq" id="WP_004500558.1">
    <property type="nucleotide sequence ID" value="NZ_AFLV02000076.1"/>
</dbReference>
<evidence type="ECO:0000256" key="3">
    <source>
        <dbReference type="ARBA" id="ARBA00023163"/>
    </source>
</evidence>
<dbReference type="SMART" id="SM00342">
    <property type="entry name" value="HTH_ARAC"/>
    <property type="match status" value="1"/>
</dbReference>
<evidence type="ECO:0000256" key="1">
    <source>
        <dbReference type="ARBA" id="ARBA00023015"/>
    </source>
</evidence>